<feature type="compositionally biased region" description="Basic residues" evidence="2">
    <location>
        <begin position="39"/>
        <end position="48"/>
    </location>
</feature>
<dbReference type="EnsemblProtists" id="PYU1_T012706">
    <property type="protein sequence ID" value="PYU1_T012706"/>
    <property type="gene ID" value="PYU1_G012680"/>
</dbReference>
<dbReference type="AlphaFoldDB" id="K3X657"/>
<reference evidence="4" key="1">
    <citation type="journal article" date="2010" name="Genome Biol.">
        <title>Genome sequence of the necrotrophic plant pathogen Pythium ultimum reveals original pathogenicity mechanisms and effector repertoire.</title>
        <authorList>
            <person name="Levesque C.A."/>
            <person name="Brouwer H."/>
            <person name="Cano L."/>
            <person name="Hamilton J.P."/>
            <person name="Holt C."/>
            <person name="Huitema E."/>
            <person name="Raffaele S."/>
            <person name="Robideau G.P."/>
            <person name="Thines M."/>
            <person name="Win J."/>
            <person name="Zerillo M.M."/>
            <person name="Beakes G.W."/>
            <person name="Boore J.L."/>
            <person name="Busam D."/>
            <person name="Dumas B."/>
            <person name="Ferriera S."/>
            <person name="Fuerstenberg S.I."/>
            <person name="Gachon C.M."/>
            <person name="Gaulin E."/>
            <person name="Govers F."/>
            <person name="Grenville-Briggs L."/>
            <person name="Horner N."/>
            <person name="Hostetler J."/>
            <person name="Jiang R.H."/>
            <person name="Johnson J."/>
            <person name="Krajaejun T."/>
            <person name="Lin H."/>
            <person name="Meijer H.J."/>
            <person name="Moore B."/>
            <person name="Morris P."/>
            <person name="Phuntmart V."/>
            <person name="Puiu D."/>
            <person name="Shetty J."/>
            <person name="Stajich J.E."/>
            <person name="Tripathy S."/>
            <person name="Wawra S."/>
            <person name="van West P."/>
            <person name="Whitty B.R."/>
            <person name="Coutinho P.M."/>
            <person name="Henrissat B."/>
            <person name="Martin F."/>
            <person name="Thomas P.D."/>
            <person name="Tyler B.M."/>
            <person name="De Vries R.P."/>
            <person name="Kamoun S."/>
            <person name="Yandell M."/>
            <person name="Tisserat N."/>
            <person name="Buell C.R."/>
        </authorList>
    </citation>
    <scope>NUCLEOTIDE SEQUENCE</scope>
    <source>
        <strain evidence="4">DAOM:BR144</strain>
    </source>
</reference>
<organism evidence="3 4">
    <name type="scientific">Globisporangium ultimum (strain ATCC 200006 / CBS 805.95 / DAOM BR144)</name>
    <name type="common">Pythium ultimum</name>
    <dbReference type="NCBI Taxonomy" id="431595"/>
    <lineage>
        <taxon>Eukaryota</taxon>
        <taxon>Sar</taxon>
        <taxon>Stramenopiles</taxon>
        <taxon>Oomycota</taxon>
        <taxon>Peronosporomycetes</taxon>
        <taxon>Pythiales</taxon>
        <taxon>Pythiaceae</taxon>
        <taxon>Globisporangium</taxon>
    </lineage>
</organism>
<accession>K3X657</accession>
<proteinExistence type="predicted"/>
<dbReference type="EMBL" id="GL376588">
    <property type="status" value="NOT_ANNOTATED_CDS"/>
    <property type="molecule type" value="Genomic_DNA"/>
</dbReference>
<dbReference type="HOGENOM" id="CLU_618939_0_0_1"/>
<dbReference type="InParanoid" id="K3X657"/>
<dbReference type="VEuPathDB" id="FungiDB:PYU1_G012680"/>
<dbReference type="eggNOG" id="ENOG502SJ7M">
    <property type="taxonomic scope" value="Eukaryota"/>
</dbReference>
<protein>
    <submittedName>
        <fullName evidence="3">Uncharacterized protein</fullName>
    </submittedName>
</protein>
<dbReference type="Proteomes" id="UP000019132">
    <property type="component" value="Unassembled WGS sequence"/>
</dbReference>
<feature type="region of interest" description="Disordered" evidence="2">
    <location>
        <begin position="296"/>
        <end position="316"/>
    </location>
</feature>
<sequence length="443" mass="50198">MPLTTPSAPALAIKQEKGHTKPKSKASTAKTSTELVTTKSKKRPKLKWRTRDSQNSHLYNLQLDINDLRQEIQSLHQMREILLAQTLNRMDDRVGSFVKVVQEYHRVFQYGYQPLAQLSNGQVVNTMDFLSSVMDERVSIGRFVGLDMMRDQWTRYSAAFSGLVLTFISSEVLPQIDYVPSNGDSVRSVVMITSKASYASFFTVETISVMFPHLLQHRSIVDKLLGKTFRGIVHFDYVFDTNTHRVIGYDFRLDILDAFARLLHDPEDLCVLFEGAKISEESLIGDLNVYPQQRSSTASASRIQKMSRDDARYSEAAQMRERQRKLTKILDPEDRIEHIPLVQGQSAPLPGLSTLTSRPWQLQMSSILTDGQEEEVKENRFSVVESEDSPAVKQEPQQQALPRLPSLPYFSPRAIGKSGTSTQMLGKRQLNPFASGRDELLSP</sequence>
<reference evidence="3" key="3">
    <citation type="submission" date="2015-02" db="UniProtKB">
        <authorList>
            <consortium name="EnsemblProtists"/>
        </authorList>
    </citation>
    <scope>IDENTIFICATION</scope>
    <source>
        <strain evidence="3">DAOM BR144</strain>
    </source>
</reference>
<evidence type="ECO:0000313" key="3">
    <source>
        <dbReference type="EnsemblProtists" id="PYU1_T012706"/>
    </source>
</evidence>
<feature type="coiled-coil region" evidence="1">
    <location>
        <begin position="58"/>
        <end position="85"/>
    </location>
</feature>
<feature type="region of interest" description="Disordered" evidence="2">
    <location>
        <begin position="1"/>
        <end position="51"/>
    </location>
</feature>
<evidence type="ECO:0000256" key="1">
    <source>
        <dbReference type="SAM" id="Coils"/>
    </source>
</evidence>
<keyword evidence="1" id="KW-0175">Coiled coil</keyword>
<evidence type="ECO:0000313" key="4">
    <source>
        <dbReference type="Proteomes" id="UP000019132"/>
    </source>
</evidence>
<feature type="compositionally biased region" description="Basic and acidic residues" evidence="2">
    <location>
        <begin position="306"/>
        <end position="316"/>
    </location>
</feature>
<keyword evidence="4" id="KW-1185">Reference proteome</keyword>
<name>K3X657_GLOUD</name>
<evidence type="ECO:0000256" key="2">
    <source>
        <dbReference type="SAM" id="MobiDB-lite"/>
    </source>
</evidence>
<reference evidence="4" key="2">
    <citation type="submission" date="2010-04" db="EMBL/GenBank/DDBJ databases">
        <authorList>
            <person name="Buell R."/>
            <person name="Hamilton J."/>
            <person name="Hostetler J."/>
        </authorList>
    </citation>
    <scope>NUCLEOTIDE SEQUENCE [LARGE SCALE GENOMIC DNA]</scope>
    <source>
        <strain evidence="4">DAOM:BR144</strain>
    </source>
</reference>
<feature type="region of interest" description="Disordered" evidence="2">
    <location>
        <begin position="384"/>
        <end position="443"/>
    </location>
</feature>